<dbReference type="SUPFAM" id="SSF50104">
    <property type="entry name" value="Translation proteins SH3-like domain"/>
    <property type="match status" value="1"/>
</dbReference>
<feature type="domain" description="KOW" evidence="2">
    <location>
        <begin position="55"/>
        <end position="82"/>
    </location>
</feature>
<dbReference type="GO" id="GO:0006357">
    <property type="term" value="P:regulation of transcription by RNA polymerase II"/>
    <property type="evidence" value="ECO:0007669"/>
    <property type="project" value="InterPro"/>
</dbReference>
<dbReference type="InterPro" id="IPR041975">
    <property type="entry name" value="KOW_Spt5_2"/>
</dbReference>
<evidence type="ECO:0000259" key="2">
    <source>
        <dbReference type="SMART" id="SM00739"/>
    </source>
</evidence>
<dbReference type="InterPro" id="IPR008991">
    <property type="entry name" value="Translation_prot_SH3-like_sf"/>
</dbReference>
<dbReference type="Pfam" id="PF23284">
    <property type="entry name" value="KOW2_Spt5"/>
    <property type="match status" value="1"/>
</dbReference>
<dbReference type="InterPro" id="IPR005824">
    <property type="entry name" value="KOW"/>
</dbReference>
<evidence type="ECO:0000256" key="1">
    <source>
        <dbReference type="SAM" id="MobiDB-lite"/>
    </source>
</evidence>
<feature type="region of interest" description="Disordered" evidence="1">
    <location>
        <begin position="21"/>
        <end position="41"/>
    </location>
</feature>
<dbReference type="PANTHER" id="PTHR11125:SF14">
    <property type="entry name" value="TRANSCRIPTION ELONGATION FACTOR SPT5 HOMOLOG 1"/>
    <property type="match status" value="1"/>
</dbReference>
<dbReference type="GO" id="GO:0032784">
    <property type="term" value="P:regulation of DNA-templated transcription elongation"/>
    <property type="evidence" value="ECO:0007669"/>
    <property type="project" value="InterPro"/>
</dbReference>
<dbReference type="AlphaFoldDB" id="A0A9Q1R1C9"/>
<accession>A0A9Q1R1C9</accession>
<feature type="domain" description="KOW" evidence="2">
    <location>
        <begin position="203"/>
        <end position="230"/>
    </location>
</feature>
<name>A0A9Q1R1C9_9SOLA</name>
<comment type="caution">
    <text evidence="3">The sequence shown here is derived from an EMBL/GenBank/DDBJ whole genome shotgun (WGS) entry which is preliminary data.</text>
</comment>
<dbReference type="InterPro" id="IPR014722">
    <property type="entry name" value="Rib_uL2_dom2"/>
</dbReference>
<evidence type="ECO:0000313" key="3">
    <source>
        <dbReference type="EMBL" id="KAJ8538029.1"/>
    </source>
</evidence>
<dbReference type="Gene3D" id="2.30.30.30">
    <property type="match status" value="3"/>
</dbReference>
<dbReference type="GO" id="GO:0032044">
    <property type="term" value="C:DSIF complex"/>
    <property type="evidence" value="ECO:0007669"/>
    <property type="project" value="TreeGrafter"/>
</dbReference>
<dbReference type="PANTHER" id="PTHR11125">
    <property type="entry name" value="SUPPRESSOR OF TY 5"/>
    <property type="match status" value="1"/>
</dbReference>
<dbReference type="GO" id="GO:0003729">
    <property type="term" value="F:mRNA binding"/>
    <property type="evidence" value="ECO:0007669"/>
    <property type="project" value="TreeGrafter"/>
</dbReference>
<reference evidence="4" key="1">
    <citation type="journal article" date="2023" name="Proc. Natl. Acad. Sci. U.S.A.">
        <title>Genomic and structural basis for evolution of tropane alkaloid biosynthesis.</title>
        <authorList>
            <person name="Wanga Y.-J."/>
            <person name="Taina T."/>
            <person name="Yua J.-Y."/>
            <person name="Lia J."/>
            <person name="Xua B."/>
            <person name="Chenc J."/>
            <person name="D'Auriad J.C."/>
            <person name="Huanga J.-P."/>
            <person name="Huanga S.-X."/>
        </authorList>
    </citation>
    <scope>NUCLEOTIDE SEQUENCE [LARGE SCALE GENOMIC DNA]</scope>
    <source>
        <strain evidence="4">cv. KIB-2019</strain>
    </source>
</reference>
<proteinExistence type="predicted"/>
<gene>
    <name evidence="3" type="ORF">K7X08_014569</name>
</gene>
<dbReference type="GO" id="GO:0006368">
    <property type="term" value="P:transcription elongation by RNA polymerase II"/>
    <property type="evidence" value="ECO:0007669"/>
    <property type="project" value="TreeGrafter"/>
</dbReference>
<feature type="domain" description="KOW" evidence="2">
    <location>
        <begin position="106"/>
        <end position="133"/>
    </location>
</feature>
<dbReference type="InterPro" id="IPR039659">
    <property type="entry name" value="SPT5"/>
</dbReference>
<dbReference type="Proteomes" id="UP001152561">
    <property type="component" value="Unassembled WGS sequence"/>
</dbReference>
<organism evidence="3 4">
    <name type="scientific">Anisodus acutangulus</name>
    <dbReference type="NCBI Taxonomy" id="402998"/>
    <lineage>
        <taxon>Eukaryota</taxon>
        <taxon>Viridiplantae</taxon>
        <taxon>Streptophyta</taxon>
        <taxon>Embryophyta</taxon>
        <taxon>Tracheophyta</taxon>
        <taxon>Spermatophyta</taxon>
        <taxon>Magnoliopsida</taxon>
        <taxon>eudicotyledons</taxon>
        <taxon>Gunneridae</taxon>
        <taxon>Pentapetalae</taxon>
        <taxon>asterids</taxon>
        <taxon>lamiids</taxon>
        <taxon>Solanales</taxon>
        <taxon>Solanaceae</taxon>
        <taxon>Solanoideae</taxon>
        <taxon>Hyoscyameae</taxon>
        <taxon>Anisodus</taxon>
    </lineage>
</organism>
<feature type="compositionally biased region" description="Basic and acidic residues" evidence="1">
    <location>
        <begin position="27"/>
        <end position="36"/>
    </location>
</feature>
<dbReference type="EMBL" id="JAJAGQ010000017">
    <property type="protein sequence ID" value="KAJ8538029.1"/>
    <property type="molecule type" value="Genomic_DNA"/>
</dbReference>
<sequence>MKFKDGVLYKPVSVKSISNNVQPTPDDLEKFRGARDDDNDTESLSFSTLLAKKKYFKEGDRVAVLNGEQKTIMRRVLKVDDIVYLKPDSEGFPESIAIHSKDLTKMFELGDHVNVVKGSKEGEIGTITSVKGHVVTLLPDKSTNTFDVLAEHVQESFEVTYGRQSLSLATKDYNRRDVRSVSIANSRPSSPKKGFGFGRVRRDPLLNARIKIRQGPYKGMSGTVVEVRGNKVRIELEAKMNVVYVERGQIYENVNVELNRLFPCYSSSKVIGPNIS</sequence>
<protein>
    <recommendedName>
        <fullName evidence="2">KOW domain-containing protein</fullName>
    </recommendedName>
</protein>
<keyword evidence="4" id="KW-1185">Reference proteome</keyword>
<evidence type="ECO:0000313" key="4">
    <source>
        <dbReference type="Proteomes" id="UP001152561"/>
    </source>
</evidence>
<dbReference type="InterPro" id="IPR041978">
    <property type="entry name" value="KOW_Spt5_5"/>
</dbReference>
<dbReference type="OrthoDB" id="1305868at2759"/>
<dbReference type="Pfam" id="PF23290">
    <property type="entry name" value="KOW5_SPT5"/>
    <property type="match status" value="1"/>
</dbReference>
<dbReference type="SMART" id="SM00739">
    <property type="entry name" value="KOW"/>
    <property type="match status" value="3"/>
</dbReference>